<evidence type="ECO:0000256" key="1">
    <source>
        <dbReference type="SAM" id="MobiDB-lite"/>
    </source>
</evidence>
<keyword evidence="4" id="KW-1185">Reference proteome</keyword>
<feature type="region of interest" description="Disordered" evidence="1">
    <location>
        <begin position="167"/>
        <end position="189"/>
    </location>
</feature>
<dbReference type="PANTHER" id="PTHR36312:SF1">
    <property type="entry name" value="OS01G0594500 PROTEIN"/>
    <property type="match status" value="1"/>
</dbReference>
<reference evidence="3" key="2">
    <citation type="submission" date="2021-02" db="EMBL/GenBank/DDBJ databases">
        <authorList>
            <person name="Kimball J.A."/>
            <person name="Haas M.W."/>
            <person name="Macchietto M."/>
            <person name="Kono T."/>
            <person name="Duquette J."/>
            <person name="Shao M."/>
        </authorList>
    </citation>
    <scope>NUCLEOTIDE SEQUENCE</scope>
    <source>
        <tissue evidence="3">Fresh leaf tissue</tissue>
    </source>
</reference>
<keyword evidence="2" id="KW-0812">Transmembrane</keyword>
<sequence length="189" mass="20001">MIKGSKRRVETSNWLVECVIEMAAARRVDALGAVVVVVVAVVLLLAGGADADCFDYCYRNCIANGRSMTIYCNYACDKICQAGKPLPVRPLAGAGHGDMDCQLSCAWASCHRLLPDGKAMDACFGRCYDGCKTTAALLPRPLRAGAGVHTALDPVLHSDMVYGPDPIRTSHPAGRLSPPEIGSLAPAPE</sequence>
<reference evidence="3" key="1">
    <citation type="journal article" date="2021" name="bioRxiv">
        <title>Whole Genome Assembly and Annotation of Northern Wild Rice, Zizania palustris L., Supports a Whole Genome Duplication in the Zizania Genus.</title>
        <authorList>
            <person name="Haas M."/>
            <person name="Kono T."/>
            <person name="Macchietto M."/>
            <person name="Millas R."/>
            <person name="McGilp L."/>
            <person name="Shao M."/>
            <person name="Duquette J."/>
            <person name="Hirsch C.N."/>
            <person name="Kimball J."/>
        </authorList>
    </citation>
    <scope>NUCLEOTIDE SEQUENCE</scope>
    <source>
        <tissue evidence="3">Fresh leaf tissue</tissue>
    </source>
</reference>
<evidence type="ECO:0000313" key="3">
    <source>
        <dbReference type="EMBL" id="KAG8077276.1"/>
    </source>
</evidence>
<comment type="caution">
    <text evidence="3">The sequence shown here is derived from an EMBL/GenBank/DDBJ whole genome shotgun (WGS) entry which is preliminary data.</text>
</comment>
<protein>
    <submittedName>
        <fullName evidence="3">Uncharacterized protein</fullName>
    </submittedName>
</protein>
<dbReference type="InterPro" id="IPR038975">
    <property type="entry name" value="THNL"/>
</dbReference>
<keyword evidence="2" id="KW-1133">Transmembrane helix</keyword>
<gene>
    <name evidence="3" type="ORF">GUJ93_ZPchr0007g4578</name>
</gene>
<evidence type="ECO:0000256" key="2">
    <source>
        <dbReference type="SAM" id="Phobius"/>
    </source>
</evidence>
<accession>A0A8J5SIV4</accession>
<dbReference type="Proteomes" id="UP000729402">
    <property type="component" value="Unassembled WGS sequence"/>
</dbReference>
<dbReference type="AlphaFoldDB" id="A0A8J5SIV4"/>
<name>A0A8J5SIV4_ZIZPA</name>
<keyword evidence="2" id="KW-0472">Membrane</keyword>
<proteinExistence type="predicted"/>
<organism evidence="3 4">
    <name type="scientific">Zizania palustris</name>
    <name type="common">Northern wild rice</name>
    <dbReference type="NCBI Taxonomy" id="103762"/>
    <lineage>
        <taxon>Eukaryota</taxon>
        <taxon>Viridiplantae</taxon>
        <taxon>Streptophyta</taxon>
        <taxon>Embryophyta</taxon>
        <taxon>Tracheophyta</taxon>
        <taxon>Spermatophyta</taxon>
        <taxon>Magnoliopsida</taxon>
        <taxon>Liliopsida</taxon>
        <taxon>Poales</taxon>
        <taxon>Poaceae</taxon>
        <taxon>BOP clade</taxon>
        <taxon>Oryzoideae</taxon>
        <taxon>Oryzeae</taxon>
        <taxon>Zizaniinae</taxon>
        <taxon>Zizania</taxon>
    </lineage>
</organism>
<dbReference type="EMBL" id="JAAALK010000282">
    <property type="protein sequence ID" value="KAG8077276.1"/>
    <property type="molecule type" value="Genomic_DNA"/>
</dbReference>
<dbReference type="OrthoDB" id="688747at2759"/>
<feature type="transmembrane region" description="Helical" evidence="2">
    <location>
        <begin position="30"/>
        <end position="49"/>
    </location>
</feature>
<evidence type="ECO:0000313" key="4">
    <source>
        <dbReference type="Proteomes" id="UP000729402"/>
    </source>
</evidence>
<dbReference type="PANTHER" id="PTHR36312">
    <property type="entry name" value="THIONIN-LIKE PROTEIN 1"/>
    <property type="match status" value="1"/>
</dbReference>